<keyword evidence="1" id="KW-0732">Signal</keyword>
<protein>
    <recommendedName>
        <fullName evidence="4">SUEL-type lectin domain-containing protein</fullName>
    </recommendedName>
</protein>
<evidence type="ECO:0000313" key="2">
    <source>
        <dbReference type="EMBL" id="MCC8431497.1"/>
    </source>
</evidence>
<dbReference type="EMBL" id="JAJISD010000010">
    <property type="protein sequence ID" value="MCC8431497.1"/>
    <property type="molecule type" value="Genomic_DNA"/>
</dbReference>
<evidence type="ECO:0000313" key="3">
    <source>
        <dbReference type="Proteomes" id="UP001198862"/>
    </source>
</evidence>
<gene>
    <name evidence="2" type="ORF">LJ725_21190</name>
</gene>
<feature type="chain" id="PRO_5047174090" description="SUEL-type lectin domain-containing protein" evidence="1">
    <location>
        <begin position="20"/>
        <end position="203"/>
    </location>
</feature>
<feature type="signal peptide" evidence="1">
    <location>
        <begin position="1"/>
        <end position="19"/>
    </location>
</feature>
<comment type="caution">
    <text evidence="2">The sequence shown here is derived from an EMBL/GenBank/DDBJ whole genome shotgun (WGS) entry which is preliminary data.</text>
</comment>
<accession>A0ABS8KZG9</accession>
<organism evidence="2 3">
    <name type="scientific">Reyranella aquatilis</name>
    <dbReference type="NCBI Taxonomy" id="2035356"/>
    <lineage>
        <taxon>Bacteria</taxon>
        <taxon>Pseudomonadati</taxon>
        <taxon>Pseudomonadota</taxon>
        <taxon>Alphaproteobacteria</taxon>
        <taxon>Hyphomicrobiales</taxon>
        <taxon>Reyranellaceae</taxon>
        <taxon>Reyranella</taxon>
    </lineage>
</organism>
<dbReference type="PROSITE" id="PS51257">
    <property type="entry name" value="PROKAR_LIPOPROTEIN"/>
    <property type="match status" value="1"/>
</dbReference>
<keyword evidence="3" id="KW-1185">Reference proteome</keyword>
<sequence length="203" mass="21902">MAWGRLVLVALAVVGTVVACSQASRVVQSTAQIKRAYWGLPQAGPGADVTSMVTCPGGYPCDVFANGPAYNDNRYDLNKKLTVIWTCQPQNFVLAEVAPPTFKVRMACVGAAPIVPRRIDILEASWGGPSSTIDVTQQVREICGEGSTRCQVPAMAYIFGMPDRLTKTLRIRYTCNGQTTPGRQATENSVADLRCEQPADLGY</sequence>
<dbReference type="RefSeq" id="WP_230552826.1">
    <property type="nucleotide sequence ID" value="NZ_JAJISD010000010.1"/>
</dbReference>
<evidence type="ECO:0000256" key="1">
    <source>
        <dbReference type="SAM" id="SignalP"/>
    </source>
</evidence>
<proteinExistence type="predicted"/>
<evidence type="ECO:0008006" key="4">
    <source>
        <dbReference type="Google" id="ProtNLM"/>
    </source>
</evidence>
<name>A0ABS8KZG9_9HYPH</name>
<reference evidence="2 3" key="1">
    <citation type="submission" date="2021-11" db="EMBL/GenBank/DDBJ databases">
        <authorList>
            <person name="Lee D.-H."/>
            <person name="Kim S.-B."/>
        </authorList>
    </citation>
    <scope>NUCLEOTIDE SEQUENCE [LARGE SCALE GENOMIC DNA]</scope>
    <source>
        <strain evidence="2 3">KCTC 52223</strain>
    </source>
</reference>
<dbReference type="Proteomes" id="UP001198862">
    <property type="component" value="Unassembled WGS sequence"/>
</dbReference>